<evidence type="ECO:0000256" key="1">
    <source>
        <dbReference type="SAM" id="Phobius"/>
    </source>
</evidence>
<dbReference type="Proteomes" id="UP001139157">
    <property type="component" value="Unassembled WGS sequence"/>
</dbReference>
<feature type="transmembrane region" description="Helical" evidence="1">
    <location>
        <begin position="33"/>
        <end position="55"/>
    </location>
</feature>
<evidence type="ECO:0000313" key="2">
    <source>
        <dbReference type="EMBL" id="MCM6773835.1"/>
    </source>
</evidence>
<feature type="transmembrane region" description="Helical" evidence="1">
    <location>
        <begin position="7"/>
        <end position="27"/>
    </location>
</feature>
<proteinExistence type="predicted"/>
<gene>
    <name evidence="2" type="ORF">NDR86_10175</name>
</gene>
<sequence length="63" mass="6619">MGTKWSVAAGVLMVLVGVVLFVVFRGVETPVAGLRQVGVVLFVIGVVELVALGYARVRGFGRC</sequence>
<organism evidence="2 3">
    <name type="scientific">Nocardia pulmonis</name>
    <dbReference type="NCBI Taxonomy" id="2951408"/>
    <lineage>
        <taxon>Bacteria</taxon>
        <taxon>Bacillati</taxon>
        <taxon>Actinomycetota</taxon>
        <taxon>Actinomycetes</taxon>
        <taxon>Mycobacteriales</taxon>
        <taxon>Nocardiaceae</taxon>
        <taxon>Nocardia</taxon>
    </lineage>
</organism>
<protein>
    <submittedName>
        <fullName evidence="2">Uncharacterized protein</fullName>
    </submittedName>
</protein>
<keyword evidence="1" id="KW-0812">Transmembrane</keyword>
<keyword evidence="1" id="KW-1133">Transmembrane helix</keyword>
<evidence type="ECO:0000313" key="3">
    <source>
        <dbReference type="Proteomes" id="UP001139157"/>
    </source>
</evidence>
<comment type="caution">
    <text evidence="2">The sequence shown here is derived from an EMBL/GenBank/DDBJ whole genome shotgun (WGS) entry which is preliminary data.</text>
</comment>
<accession>A0A9X2E6Q7</accession>
<reference evidence="2" key="1">
    <citation type="submission" date="2022-06" db="EMBL/GenBank/DDBJ databases">
        <title>Novel species in genus nocardia.</title>
        <authorList>
            <person name="Li F."/>
        </authorList>
    </citation>
    <scope>NUCLEOTIDE SEQUENCE</scope>
    <source>
        <strain evidence="2">CDC141</strain>
    </source>
</reference>
<keyword evidence="1" id="KW-0472">Membrane</keyword>
<dbReference type="AlphaFoldDB" id="A0A9X2E6Q7"/>
<dbReference type="RefSeq" id="WP_251910922.1">
    <property type="nucleotide sequence ID" value="NZ_JAMRXG010000004.1"/>
</dbReference>
<name>A0A9X2E6Q7_9NOCA</name>
<dbReference type="EMBL" id="JAMRXG010000004">
    <property type="protein sequence ID" value="MCM6773835.1"/>
    <property type="molecule type" value="Genomic_DNA"/>
</dbReference>
<keyword evidence="3" id="KW-1185">Reference proteome</keyword>